<protein>
    <recommendedName>
        <fullName evidence="4">Peptidase A2 domain-containing protein</fullName>
    </recommendedName>
</protein>
<dbReference type="PROSITE" id="PS51257">
    <property type="entry name" value="PROKAR_LIPOPROTEIN"/>
    <property type="match status" value="1"/>
</dbReference>
<dbReference type="AlphaFoldDB" id="A0A1V2GXY1"/>
<keyword evidence="3" id="KW-1185">Reference proteome</keyword>
<sequence length="302" mass="32276">MLRLPLAAAFGLLLAGCATPAPPPAARAPQPECVFTDAALVPLQGASGLAVAGAINGETLRFDVNTGLGITALLPGVANRLGLPADPRRQSSFGDSGGVPQRNLLARSVTAAGQEWSDRSLAVRNFRSEGDAPFDVMLASDLLRETELEFDLPGRRLGLHRRQDCQGGGPGWTPAASLPVVLAEHNVPVLTLRVNGQPARAALQSGNNRTMLTRRAAERLGLLRDAVRGSTTRASGTASETARGQEYIIRELALGEVVLRDFPIVVLRDSVGSEEMVLGYDWMRDRRVWLSYASRRLFIAAP</sequence>
<dbReference type="CDD" id="cd05483">
    <property type="entry name" value="retropepsin_like_bacteria"/>
    <property type="match status" value="1"/>
</dbReference>
<proteinExistence type="predicted"/>
<dbReference type="InterPro" id="IPR021109">
    <property type="entry name" value="Peptidase_aspartic_dom_sf"/>
</dbReference>
<evidence type="ECO:0000313" key="2">
    <source>
        <dbReference type="EMBL" id="ONG47302.1"/>
    </source>
</evidence>
<gene>
    <name evidence="2" type="ORF">BKE38_24035</name>
</gene>
<dbReference type="InterPro" id="IPR034122">
    <property type="entry name" value="Retropepsin-like_bacterial"/>
</dbReference>
<evidence type="ECO:0008006" key="4">
    <source>
        <dbReference type="Google" id="ProtNLM"/>
    </source>
</evidence>
<evidence type="ECO:0000256" key="1">
    <source>
        <dbReference type="SAM" id="SignalP"/>
    </source>
</evidence>
<organism evidence="2 3">
    <name type="scientific">Teichococcus deserti</name>
    <dbReference type="NCBI Taxonomy" id="1817963"/>
    <lineage>
        <taxon>Bacteria</taxon>
        <taxon>Pseudomonadati</taxon>
        <taxon>Pseudomonadota</taxon>
        <taxon>Alphaproteobacteria</taxon>
        <taxon>Acetobacterales</taxon>
        <taxon>Roseomonadaceae</taxon>
        <taxon>Roseomonas</taxon>
    </lineage>
</organism>
<keyword evidence="1" id="KW-0732">Signal</keyword>
<evidence type="ECO:0000313" key="3">
    <source>
        <dbReference type="Proteomes" id="UP000188879"/>
    </source>
</evidence>
<feature type="chain" id="PRO_5012753319" description="Peptidase A2 domain-containing protein" evidence="1">
    <location>
        <begin position="21"/>
        <end position="302"/>
    </location>
</feature>
<name>A0A1V2GXY1_9PROT</name>
<dbReference type="Pfam" id="PF13650">
    <property type="entry name" value="Asp_protease_2"/>
    <property type="match status" value="1"/>
</dbReference>
<dbReference type="Gene3D" id="2.40.70.10">
    <property type="entry name" value="Acid Proteases"/>
    <property type="match status" value="2"/>
</dbReference>
<feature type="signal peptide" evidence="1">
    <location>
        <begin position="1"/>
        <end position="20"/>
    </location>
</feature>
<dbReference type="Proteomes" id="UP000188879">
    <property type="component" value="Unassembled WGS sequence"/>
</dbReference>
<reference evidence="2 3" key="1">
    <citation type="submission" date="2016-10" db="EMBL/GenBank/DDBJ databases">
        <title>Draft Genome sequence of Roseomonas sp. strain M3.</title>
        <authorList>
            <person name="Subhash Y."/>
            <person name="Lee S."/>
        </authorList>
    </citation>
    <scope>NUCLEOTIDE SEQUENCE [LARGE SCALE GENOMIC DNA]</scope>
    <source>
        <strain evidence="2 3">M3</strain>
    </source>
</reference>
<dbReference type="RefSeq" id="WP_076959822.1">
    <property type="nucleotide sequence ID" value="NZ_MLCO01000287.1"/>
</dbReference>
<comment type="caution">
    <text evidence="2">The sequence shown here is derived from an EMBL/GenBank/DDBJ whole genome shotgun (WGS) entry which is preliminary data.</text>
</comment>
<accession>A0A1V2GXY1</accession>
<dbReference type="EMBL" id="MLCO01000287">
    <property type="protein sequence ID" value="ONG47302.1"/>
    <property type="molecule type" value="Genomic_DNA"/>
</dbReference>
<dbReference type="SUPFAM" id="SSF50630">
    <property type="entry name" value="Acid proteases"/>
    <property type="match status" value="1"/>
</dbReference>